<dbReference type="InterPro" id="IPR002110">
    <property type="entry name" value="Ankyrin_rpt"/>
</dbReference>
<dbReference type="Gene3D" id="1.25.40.20">
    <property type="entry name" value="Ankyrin repeat-containing domain"/>
    <property type="match status" value="1"/>
</dbReference>
<dbReference type="InterPro" id="IPR036770">
    <property type="entry name" value="Ankyrin_rpt-contain_sf"/>
</dbReference>
<feature type="repeat" description="TPR" evidence="4">
    <location>
        <begin position="712"/>
        <end position="745"/>
    </location>
</feature>
<dbReference type="Pfam" id="PF13374">
    <property type="entry name" value="TPR_10"/>
    <property type="match status" value="1"/>
</dbReference>
<dbReference type="Pfam" id="PF12796">
    <property type="entry name" value="Ank_2"/>
    <property type="match status" value="1"/>
</dbReference>
<dbReference type="AlphaFoldDB" id="A0A2R5GD31"/>
<dbReference type="PANTHER" id="PTHR45641">
    <property type="entry name" value="TETRATRICOPEPTIDE REPEAT PROTEIN (AFU_ORTHOLOGUE AFUA_6G03870)"/>
    <property type="match status" value="1"/>
</dbReference>
<evidence type="ECO:0000256" key="1">
    <source>
        <dbReference type="ARBA" id="ARBA00022737"/>
    </source>
</evidence>
<dbReference type="PROSITE" id="PS50297">
    <property type="entry name" value="ANK_REP_REGION"/>
    <property type="match status" value="2"/>
</dbReference>
<dbReference type="SUPFAM" id="SSF48403">
    <property type="entry name" value="Ankyrin repeat"/>
    <property type="match status" value="1"/>
</dbReference>
<evidence type="ECO:0000313" key="5">
    <source>
        <dbReference type="EMBL" id="GBG28900.1"/>
    </source>
</evidence>
<sequence length="812" mass="89293">MVHAFRPREVWDAAADGDIKRLQQHIRARTAVYKPQRGGIAGVDEACPLSGWAPLHFAAANGRLQAVKLLLEHGADVWIRTRTSGETPLHLAARNGHVRLVKLLLACCDGIKELVNDLEGNSVVHAACVSNKLAVVRVFFDSLRVKAVRSVFEECLDGELAPDAQLFVASRDLSPKVAEGDTFVRSDQFEPQSSALESGSLRGRPCHASGSGENFTFQPGIDARQKPRSEWTMNEFGMHVVPAMLAAGHDDEETILVRKLADDGNAGQECEGVYVICAGSARLADVVDVLETSFSDDDFIWLEAFGVDQVLAHGGTRTCPPAVAIVGFDEVAVVCDTWESETLVRNARTVWQLLVCIYNEKPLRAMYSLDELSKFTANLLKESSARALVDSLGNGVDLQALQDLSAQDREAMDKVVAAAGSYEKVNRKLTLLLRTWACTLAQDAVASAREPGHAPVYLVRILVCAGFLMRHQGKTEEALELYVEAYNIVSGALGPHHQDTLHMLSNLGDMSRVHGRFDEALEYYEMAFKGMCALRGPRHAAVARLLTKVGVMHSVLGQYKEAEEAFEEVLEIRRDSLGARHIAIADLLQKLGMALFAQERYEEALRRQQEALDIEREVLGRRHVKVAGALTLVGVILSALKKFDEARSHLQQALEIRREAGLDNEVASTLKSIGRTYAHEGRLNAALAQYNEALRILEECASSDASQELEVASMLGRIASVYTMQNRLEEALQSLERALEIRRDISGNKDLEVAHTLREISELCFARGERGKAFACAWEAEAIYVERLGEAHLTTKNLRAMLQAQENGGSSA</sequence>
<name>A0A2R5GD31_9STRA</name>
<keyword evidence="2 4" id="KW-0802">TPR repeat</keyword>
<dbReference type="PROSITE" id="PS50088">
    <property type="entry name" value="ANK_REPEAT"/>
    <property type="match status" value="2"/>
</dbReference>
<evidence type="ECO:0000256" key="2">
    <source>
        <dbReference type="ARBA" id="ARBA00022803"/>
    </source>
</evidence>
<dbReference type="InParanoid" id="A0A2R5GD31"/>
<evidence type="ECO:0000256" key="4">
    <source>
        <dbReference type="PROSITE-ProRule" id="PRU00339"/>
    </source>
</evidence>
<feature type="repeat" description="ANK" evidence="3">
    <location>
        <begin position="50"/>
        <end position="82"/>
    </location>
</feature>
<accession>A0A2R5GD31</accession>
<dbReference type="Pfam" id="PF13424">
    <property type="entry name" value="TPR_12"/>
    <property type="match status" value="3"/>
</dbReference>
<evidence type="ECO:0000256" key="3">
    <source>
        <dbReference type="PROSITE-ProRule" id="PRU00023"/>
    </source>
</evidence>
<keyword evidence="1" id="KW-0677">Repeat</keyword>
<dbReference type="InterPro" id="IPR019734">
    <property type="entry name" value="TPR_rpt"/>
</dbReference>
<evidence type="ECO:0000313" key="6">
    <source>
        <dbReference type="Proteomes" id="UP000241890"/>
    </source>
</evidence>
<organism evidence="5 6">
    <name type="scientific">Hondaea fermentalgiana</name>
    <dbReference type="NCBI Taxonomy" id="2315210"/>
    <lineage>
        <taxon>Eukaryota</taxon>
        <taxon>Sar</taxon>
        <taxon>Stramenopiles</taxon>
        <taxon>Bigyra</taxon>
        <taxon>Labyrinthulomycetes</taxon>
        <taxon>Thraustochytrida</taxon>
        <taxon>Thraustochytriidae</taxon>
        <taxon>Hondaea</taxon>
    </lineage>
</organism>
<proteinExistence type="predicted"/>
<dbReference type="Gene3D" id="1.25.40.10">
    <property type="entry name" value="Tetratricopeptide repeat domain"/>
    <property type="match status" value="3"/>
</dbReference>
<feature type="repeat" description="TPR" evidence="4">
    <location>
        <begin position="627"/>
        <end position="660"/>
    </location>
</feature>
<feature type="repeat" description="TPR" evidence="4">
    <location>
        <begin position="585"/>
        <end position="618"/>
    </location>
</feature>
<dbReference type="PANTHER" id="PTHR45641:SF19">
    <property type="entry name" value="NEPHROCYSTIN-3"/>
    <property type="match status" value="1"/>
</dbReference>
<dbReference type="InterPro" id="IPR011990">
    <property type="entry name" value="TPR-like_helical_dom_sf"/>
</dbReference>
<feature type="repeat" description="ANK" evidence="3">
    <location>
        <begin position="84"/>
        <end position="105"/>
    </location>
</feature>
<dbReference type="PROSITE" id="PS50005">
    <property type="entry name" value="TPR"/>
    <property type="match status" value="5"/>
</dbReference>
<dbReference type="SMART" id="SM00028">
    <property type="entry name" value="TPR"/>
    <property type="match status" value="6"/>
</dbReference>
<dbReference type="SMART" id="SM00248">
    <property type="entry name" value="ANK"/>
    <property type="match status" value="3"/>
</dbReference>
<comment type="caution">
    <text evidence="5">The sequence shown here is derived from an EMBL/GenBank/DDBJ whole genome shotgun (WGS) entry which is preliminary data.</text>
</comment>
<dbReference type="Proteomes" id="UP000241890">
    <property type="component" value="Unassembled WGS sequence"/>
</dbReference>
<dbReference type="EMBL" id="BEYU01000049">
    <property type="protein sequence ID" value="GBG28900.1"/>
    <property type="molecule type" value="Genomic_DNA"/>
</dbReference>
<dbReference type="OrthoDB" id="191399at2759"/>
<gene>
    <name evidence="5" type="ORF">FCC1311_051212</name>
</gene>
<reference evidence="5 6" key="1">
    <citation type="submission" date="2017-12" db="EMBL/GenBank/DDBJ databases">
        <title>Sequencing, de novo assembly and annotation of complete genome of a new Thraustochytrid species, strain FCC1311.</title>
        <authorList>
            <person name="Sedici K."/>
            <person name="Godart F."/>
            <person name="Aiese Cigliano R."/>
            <person name="Sanseverino W."/>
            <person name="Barakat M."/>
            <person name="Ortet P."/>
            <person name="Marechal E."/>
            <person name="Cagnac O."/>
            <person name="Amato A."/>
        </authorList>
    </citation>
    <scope>NUCLEOTIDE SEQUENCE [LARGE SCALE GENOMIC DNA]</scope>
</reference>
<keyword evidence="3" id="KW-0040">ANK repeat</keyword>
<dbReference type="SUPFAM" id="SSF48452">
    <property type="entry name" value="TPR-like"/>
    <property type="match status" value="3"/>
</dbReference>
<protein>
    <submittedName>
        <fullName evidence="5">Ankyrin repeat domain-containing protein 2</fullName>
    </submittedName>
</protein>
<keyword evidence="6" id="KW-1185">Reference proteome</keyword>
<feature type="repeat" description="TPR" evidence="4">
    <location>
        <begin position="543"/>
        <end position="576"/>
    </location>
</feature>
<feature type="repeat" description="TPR" evidence="4">
    <location>
        <begin position="667"/>
        <end position="700"/>
    </location>
</feature>